<dbReference type="OrthoDB" id="9787782at2"/>
<dbReference type="InterPro" id="IPR002931">
    <property type="entry name" value="Transglutaminase-like"/>
</dbReference>
<proteinExistence type="predicted"/>
<dbReference type="Pfam" id="PF01841">
    <property type="entry name" value="Transglut_core"/>
    <property type="match status" value="1"/>
</dbReference>
<evidence type="ECO:0000259" key="2">
    <source>
        <dbReference type="SMART" id="SM00460"/>
    </source>
</evidence>
<dbReference type="Gene3D" id="3.10.620.30">
    <property type="match status" value="1"/>
</dbReference>
<keyword evidence="1" id="KW-0732">Signal</keyword>
<evidence type="ECO:0000256" key="1">
    <source>
        <dbReference type="SAM" id="SignalP"/>
    </source>
</evidence>
<feature type="domain" description="Transglutaminase-like" evidence="2">
    <location>
        <begin position="183"/>
        <end position="241"/>
    </location>
</feature>
<feature type="signal peptide" evidence="1">
    <location>
        <begin position="1"/>
        <end position="26"/>
    </location>
</feature>
<dbReference type="HOGENOM" id="CLU_054517_0_0_9"/>
<dbReference type="AlphaFoldDB" id="A0A089LN87"/>
<evidence type="ECO:0000313" key="3">
    <source>
        <dbReference type="EMBL" id="AIQ62342.1"/>
    </source>
</evidence>
<dbReference type="Proteomes" id="UP000029507">
    <property type="component" value="Chromosome"/>
</dbReference>
<feature type="chain" id="PRO_5001846549" evidence="1">
    <location>
        <begin position="27"/>
        <end position="268"/>
    </location>
</feature>
<evidence type="ECO:0000313" key="4">
    <source>
        <dbReference type="Proteomes" id="UP000029507"/>
    </source>
</evidence>
<sequence length="268" mass="29468">MKKLYGFILSLFVIAGSIQFAPKAFASAEWLDTSNIGQGVIGIHYSVPQNKKTKLMITKNGSSYTYNLYASKSDESFPLQLGNGTYKVSIMENTTGNKYKLIDSDSIELSLTDPNAVYLSSVQNINWSPSDRAIQKAKQLTQNAATDKDKVTAIYNYVVSNVKYDYDLAANVTTDYIPSIDNTLATKKGICYDYASLFAAMLRSVDVPTKLVMGQSSYVTAYHAWNEVLIDGQWVTIDTTVDAGLGKTKQATGSITKLASKYTGAKYY</sequence>
<dbReference type="KEGG" id="pste:PSTEL_03630"/>
<dbReference type="RefSeq" id="WP_038693517.1">
    <property type="nucleotide sequence ID" value="NZ_CP009286.1"/>
</dbReference>
<dbReference type="InterPro" id="IPR038765">
    <property type="entry name" value="Papain-like_cys_pep_sf"/>
</dbReference>
<protein>
    <submittedName>
        <fullName evidence="3">Transglutaminase</fullName>
    </submittedName>
</protein>
<name>A0A089LN87_9BACL</name>
<reference evidence="3 4" key="1">
    <citation type="submission" date="2014-08" db="EMBL/GenBank/DDBJ databases">
        <title>Comparative genomics of the Paenibacillus odorifer group.</title>
        <authorList>
            <person name="den Bakker H.C."/>
            <person name="Tsai Y.-C."/>
            <person name="Martin N."/>
            <person name="Korlach J."/>
            <person name="Wiedmann M."/>
        </authorList>
    </citation>
    <scope>NUCLEOTIDE SEQUENCE [LARGE SCALE GENOMIC DNA]</scope>
    <source>
        <strain evidence="3 4">DSM 14472</strain>
    </source>
</reference>
<dbReference type="EMBL" id="CP009286">
    <property type="protein sequence ID" value="AIQ62342.1"/>
    <property type="molecule type" value="Genomic_DNA"/>
</dbReference>
<organism evidence="3 4">
    <name type="scientific">Paenibacillus stellifer</name>
    <dbReference type="NCBI Taxonomy" id="169760"/>
    <lineage>
        <taxon>Bacteria</taxon>
        <taxon>Bacillati</taxon>
        <taxon>Bacillota</taxon>
        <taxon>Bacilli</taxon>
        <taxon>Bacillales</taxon>
        <taxon>Paenibacillaceae</taxon>
        <taxon>Paenibacillus</taxon>
    </lineage>
</organism>
<gene>
    <name evidence="3" type="ORF">PSTEL_03630</name>
</gene>
<accession>A0A089LN87</accession>
<keyword evidence="4" id="KW-1185">Reference proteome</keyword>
<dbReference type="SMART" id="SM00460">
    <property type="entry name" value="TGc"/>
    <property type="match status" value="1"/>
</dbReference>
<dbReference type="PANTHER" id="PTHR33490">
    <property type="entry name" value="BLR5614 PROTEIN-RELATED"/>
    <property type="match status" value="1"/>
</dbReference>
<dbReference type="SUPFAM" id="SSF54001">
    <property type="entry name" value="Cysteine proteinases"/>
    <property type="match status" value="1"/>
</dbReference>
<dbReference type="PANTHER" id="PTHR33490:SF3">
    <property type="entry name" value="CONSERVED INTEGRAL MEMBRANE PROTEIN"/>
    <property type="match status" value="1"/>
</dbReference>